<protein>
    <submittedName>
        <fullName evidence="10">Cytochrome P450</fullName>
    </submittedName>
</protein>
<dbReference type="AlphaFoldDB" id="A0A255YPM1"/>
<dbReference type="InterPro" id="IPR001128">
    <property type="entry name" value="Cyt_P450"/>
</dbReference>
<dbReference type="SUPFAM" id="SSF48264">
    <property type="entry name" value="Cytochrome P450"/>
    <property type="match status" value="1"/>
</dbReference>
<keyword evidence="11" id="KW-1185">Reference proteome</keyword>
<evidence type="ECO:0000256" key="3">
    <source>
        <dbReference type="ARBA" id="ARBA00022617"/>
    </source>
</evidence>
<accession>A0A255YPM1</accession>
<evidence type="ECO:0000313" key="11">
    <source>
        <dbReference type="Proteomes" id="UP000216991"/>
    </source>
</evidence>
<dbReference type="PRINTS" id="PR00465">
    <property type="entry name" value="EP450IV"/>
</dbReference>
<dbReference type="PROSITE" id="PS00086">
    <property type="entry name" value="CYTOCHROME_P450"/>
    <property type="match status" value="1"/>
</dbReference>
<dbReference type="Proteomes" id="UP000216991">
    <property type="component" value="Unassembled WGS sequence"/>
</dbReference>
<evidence type="ECO:0000256" key="6">
    <source>
        <dbReference type="ARBA" id="ARBA00023004"/>
    </source>
</evidence>
<dbReference type="GO" id="GO:0005506">
    <property type="term" value="F:iron ion binding"/>
    <property type="evidence" value="ECO:0007669"/>
    <property type="project" value="InterPro"/>
</dbReference>
<evidence type="ECO:0000313" key="10">
    <source>
        <dbReference type="EMBL" id="OYQ31177.1"/>
    </source>
</evidence>
<dbReference type="PANTHER" id="PTHR24286:SF24">
    <property type="entry name" value="LANOSTEROL 14-ALPHA DEMETHYLASE"/>
    <property type="match status" value="1"/>
</dbReference>
<proteinExistence type="inferred from homology"/>
<keyword evidence="5 9" id="KW-0560">Oxidoreductase</keyword>
<dbReference type="InterPro" id="IPR036396">
    <property type="entry name" value="Cyt_P450_sf"/>
</dbReference>
<keyword evidence="7 9" id="KW-0503">Monooxygenase</keyword>
<dbReference type="GO" id="GO:0020037">
    <property type="term" value="F:heme binding"/>
    <property type="evidence" value="ECO:0007669"/>
    <property type="project" value="InterPro"/>
</dbReference>
<dbReference type="Pfam" id="PF00067">
    <property type="entry name" value="p450"/>
    <property type="match status" value="1"/>
</dbReference>
<comment type="caution">
    <text evidence="10">The sequence shown here is derived from an EMBL/GenBank/DDBJ whole genome shotgun (WGS) entry which is preliminary data.</text>
</comment>
<dbReference type="Gene3D" id="1.10.630.10">
    <property type="entry name" value="Cytochrome P450"/>
    <property type="match status" value="1"/>
</dbReference>
<organism evidence="10 11">
    <name type="scientific">Sandarakinorhabdus cyanobacteriorum</name>
    <dbReference type="NCBI Taxonomy" id="1981098"/>
    <lineage>
        <taxon>Bacteria</taxon>
        <taxon>Pseudomonadati</taxon>
        <taxon>Pseudomonadota</taxon>
        <taxon>Alphaproteobacteria</taxon>
        <taxon>Sphingomonadales</taxon>
        <taxon>Sphingosinicellaceae</taxon>
        <taxon>Sandarakinorhabdus</taxon>
    </lineage>
</organism>
<keyword evidence="6 8" id="KW-0408">Iron</keyword>
<evidence type="ECO:0000256" key="5">
    <source>
        <dbReference type="ARBA" id="ARBA00023002"/>
    </source>
</evidence>
<dbReference type="PANTHER" id="PTHR24286">
    <property type="entry name" value="CYTOCHROME P450 26"/>
    <property type="match status" value="1"/>
</dbReference>
<reference evidence="10 11" key="1">
    <citation type="submission" date="2017-07" db="EMBL/GenBank/DDBJ databases">
        <title>Sandarakinorhabdus cyanobacteriorum sp. nov., a novel bacterium isolated from cyanobacterial aggregates in a eutrophic lake.</title>
        <authorList>
            <person name="Cai H."/>
        </authorList>
    </citation>
    <scope>NUCLEOTIDE SEQUENCE [LARGE SCALE GENOMIC DNA]</scope>
    <source>
        <strain evidence="10 11">TH057</strain>
    </source>
</reference>
<name>A0A255YPM1_9SPHN</name>
<keyword evidence="3 8" id="KW-0349">Heme</keyword>
<dbReference type="InterPro" id="IPR002403">
    <property type="entry name" value="Cyt_P450_E_grp-IV"/>
</dbReference>
<dbReference type="GO" id="GO:0004497">
    <property type="term" value="F:monooxygenase activity"/>
    <property type="evidence" value="ECO:0007669"/>
    <property type="project" value="UniProtKB-KW"/>
</dbReference>
<evidence type="ECO:0000256" key="9">
    <source>
        <dbReference type="RuleBase" id="RU000461"/>
    </source>
</evidence>
<dbReference type="PRINTS" id="PR00385">
    <property type="entry name" value="P450"/>
</dbReference>
<evidence type="ECO:0000256" key="4">
    <source>
        <dbReference type="ARBA" id="ARBA00022723"/>
    </source>
</evidence>
<evidence type="ECO:0000256" key="1">
    <source>
        <dbReference type="ARBA" id="ARBA00001971"/>
    </source>
</evidence>
<dbReference type="EMBL" id="NOXT01000090">
    <property type="protein sequence ID" value="OYQ31177.1"/>
    <property type="molecule type" value="Genomic_DNA"/>
</dbReference>
<dbReference type="GO" id="GO:0016705">
    <property type="term" value="F:oxidoreductase activity, acting on paired donors, with incorporation or reduction of molecular oxygen"/>
    <property type="evidence" value="ECO:0007669"/>
    <property type="project" value="InterPro"/>
</dbReference>
<sequence>MNAPISKSEFIPADLPEPGFEEIKHIPGMEPARFKMLRTLKFLANPLGRSRELVEQYGHIFRRQDFGGWGVSMIGPEANEMVLFNKDKIFSSELGWNPVLELLFPRGLMLMDFEEHRIHRKTLSVAFKTEPMRHYFAQLDDGITRGLKKWPRQQSFKFYPAIKALTLDLAATSFLGVPWGGEADKINKAFCDMVAASVGVVRKPLPFTAMKRGVDGRAFMSQYFAREIPKRRGTVANDIFTQVCNARDENDQLLTEQDIIDHMNFLMMAAHDTTTSSITSIVWCLAKYPEWQDKLREEIAGIRARHGALSYETLGEMEVTDMVFKEALRLIPPVPSMPRRAVKSFVFQNHVVPAGAHVGINQMISHRLPEYWPNPEHFDPTRFTPENSRGRHKYAWVPFGGGAHMCLGQHFAYMQVKMFFFALLEGHRIVADKPLGDVESDFRMFPIPKPKDGLPVRIEAI</sequence>
<dbReference type="InterPro" id="IPR017972">
    <property type="entry name" value="Cyt_P450_CS"/>
</dbReference>
<evidence type="ECO:0000256" key="8">
    <source>
        <dbReference type="PIRSR" id="PIRSR602403-1"/>
    </source>
</evidence>
<dbReference type="OrthoDB" id="9764248at2"/>
<dbReference type="GO" id="GO:0016125">
    <property type="term" value="P:sterol metabolic process"/>
    <property type="evidence" value="ECO:0007669"/>
    <property type="project" value="TreeGrafter"/>
</dbReference>
<dbReference type="RefSeq" id="WP_094473058.1">
    <property type="nucleotide sequence ID" value="NZ_NOXT01000090.1"/>
</dbReference>
<feature type="binding site" description="axial binding residue" evidence="8">
    <location>
        <position position="406"/>
    </location>
    <ligand>
        <name>heme</name>
        <dbReference type="ChEBI" id="CHEBI:30413"/>
    </ligand>
    <ligandPart>
        <name>Fe</name>
        <dbReference type="ChEBI" id="CHEBI:18248"/>
    </ligandPart>
</feature>
<comment type="similarity">
    <text evidence="2 9">Belongs to the cytochrome P450 family.</text>
</comment>
<keyword evidence="4 8" id="KW-0479">Metal-binding</keyword>
<evidence type="ECO:0000256" key="7">
    <source>
        <dbReference type="ARBA" id="ARBA00023033"/>
    </source>
</evidence>
<gene>
    <name evidence="10" type="ORF">CHU93_05070</name>
</gene>
<evidence type="ECO:0000256" key="2">
    <source>
        <dbReference type="ARBA" id="ARBA00010617"/>
    </source>
</evidence>
<comment type="cofactor">
    <cofactor evidence="1 8">
        <name>heme</name>
        <dbReference type="ChEBI" id="CHEBI:30413"/>
    </cofactor>
</comment>